<dbReference type="Proteomes" id="UP000243378">
    <property type="component" value="Unassembled WGS sequence"/>
</dbReference>
<evidence type="ECO:0000256" key="2">
    <source>
        <dbReference type="ARBA" id="ARBA00008387"/>
    </source>
</evidence>
<dbReference type="InterPro" id="IPR008707">
    <property type="entry name" value="B-propeller_PilY1"/>
</dbReference>
<evidence type="ECO:0000313" key="10">
    <source>
        <dbReference type="Proteomes" id="UP000243378"/>
    </source>
</evidence>
<comment type="similarity">
    <text evidence="2">Belongs to the PilY1 family.</text>
</comment>
<dbReference type="InterPro" id="IPR011047">
    <property type="entry name" value="Quinoprotein_ADH-like_sf"/>
</dbReference>
<dbReference type="SUPFAM" id="SSF50998">
    <property type="entry name" value="Quinoprotein alcohol dehydrogenase-like"/>
    <property type="match status" value="1"/>
</dbReference>
<evidence type="ECO:0000259" key="8">
    <source>
        <dbReference type="Pfam" id="PF05567"/>
    </source>
</evidence>
<dbReference type="GO" id="GO:0009289">
    <property type="term" value="C:pilus"/>
    <property type="evidence" value="ECO:0007669"/>
    <property type="project" value="UniProtKB-SubCell"/>
</dbReference>
<dbReference type="EMBL" id="FNBM01000008">
    <property type="protein sequence ID" value="SDG18040.1"/>
    <property type="molecule type" value="Genomic_DNA"/>
</dbReference>
<proteinExistence type="inferred from homology"/>
<dbReference type="Pfam" id="PF05567">
    <property type="entry name" value="T4P_PilY1"/>
    <property type="match status" value="1"/>
</dbReference>
<keyword evidence="4" id="KW-0479">Metal-binding</keyword>
<feature type="domain" description="PilY1 beta-propeller" evidence="8">
    <location>
        <begin position="777"/>
        <end position="1095"/>
    </location>
</feature>
<name>A0A1G7S791_9GAMM</name>
<accession>A0A1G7S791</accession>
<dbReference type="STRING" id="640205.SAMN05216381_3311"/>
<feature type="chain" id="PRO_5017455941" evidence="7">
    <location>
        <begin position="32"/>
        <end position="1273"/>
    </location>
</feature>
<evidence type="ECO:0000256" key="6">
    <source>
        <dbReference type="ARBA" id="ARBA00023263"/>
    </source>
</evidence>
<keyword evidence="5" id="KW-0106">Calcium</keyword>
<organism evidence="9 10">
    <name type="scientific">Phytopseudomonas seleniipraecipitans</name>
    <dbReference type="NCBI Taxonomy" id="640205"/>
    <lineage>
        <taxon>Bacteria</taxon>
        <taxon>Pseudomonadati</taxon>
        <taxon>Pseudomonadota</taxon>
        <taxon>Gammaproteobacteria</taxon>
        <taxon>Pseudomonadales</taxon>
        <taxon>Pseudomonadaceae</taxon>
        <taxon>Phytopseudomonas</taxon>
    </lineage>
</organism>
<evidence type="ECO:0000256" key="1">
    <source>
        <dbReference type="ARBA" id="ARBA00004561"/>
    </source>
</evidence>
<reference evidence="9 10" key="1">
    <citation type="submission" date="2016-10" db="EMBL/GenBank/DDBJ databases">
        <authorList>
            <person name="de Groot N.N."/>
        </authorList>
    </citation>
    <scope>NUCLEOTIDE SEQUENCE [LARGE SCALE GENOMIC DNA]</scope>
    <source>
        <strain evidence="9 10">LMG 25475</strain>
    </source>
</reference>
<sequence length="1273" mass="138295">MNRLAITLKAAKTAAAFFFTCGMVVSTPAYSAEVSQVPLLLGGGGVPGNLALVPSVEWPTLVSVANLGNYSSATTYVGYFDSFKCYTYDKAGEWFEPQSINTTRICGGSMQWSGNFLNWAATPTIDPFRSALTGGYRVRDEKNLTVLSKARNPGYDAGNRLSSGQGMIPKAEIPGATPAGTDWDNFYVYQQGLGTYINISNWADKLGTAANQVAEQVDYDPNNTRQWNNGKLRREYQQPVLLNVLFNQLKTVYRVNMRVRVCVPEMLESNCKQYPNGNHKPEGLIQQYSNTLRYSAFGYLNDSSATRDGGALRANQKFVGDRKITPNVGEQTNGNREWDPQTGVQFSNPDNITSAMGINITDSGVINYINKFGQLNNNMYKSNDPASELYYAAMRYFRNLGNVAAYTSNNNGSVSARTQWADNFPVITDWQDPIQYACQKNVILGIGDVNTWNDKNLPGNTNSSNEPSKPAEVIADTDINAVRATQTIFNLEGIGTSAAAENFTGRSNSAYIAGLAYLANTQDMRPNIAGKQTISTFWVDVRENQALEGKNRNQYWLAAKYGGFKVPNDFDADPYARTQALPEAWWRTTPDMLGTNYPRPDNFFVASDATRMVESLKIAFAKIAQEVNSTTTALATNSTRLATDTAVFQSSLDSKYWSGDLLAKKVNTNGTIDEAATWSAATKLDAMTVSTRKIFTPTPLAAANPTTNGSISNSATAFTWSSGIGSNLKDLLWTANEKAANNTTIAQNRLNYLRGDRSLERTNTNISQPFRQRSGRLGDIINSDPQFVANQDYGYTRLTGSGWSAARGAYAQFRSTTASRTPMVVVGANDGMLHGFNASMAENGNGGQELFAFVPNGIFANLINLTDPSYSHRYYVDGTPRVSDAWLGSGWKTIVAGTTGAGGKSVFVLDITDPANMSASKFLWEFSHPDMGAPIGQPAIVALPNGKFSVVVTSGYRNAEQNSAKIWFLDAANGSVLRTISLPTTGDLGSPLMVDLDGDQVAERLYVGDTKGNLWRVNLSGATASNWAAPTAPFFVAKDAGNNLQPITAPLSSAFNEKGQHMVLFGTGSFMNVGDNEIPTSPPMQSFYAIVDDGTTLTRSNLLAQEILSEVRTNSFQGRTVTNNELTDQKGWYLDLAWKSNRGGTGAQGERVISKAVLRTDRVTFTTMTPSKDPCASGGTSWIMALSLSSGSRLNYTYFDSNKDGKLDSSDDTTVDDDNIPISGISDPDIGVVKGATPLYRWLCYSGSAGAAPQCIKVAGSQRYGRNAWQEAR</sequence>
<gene>
    <name evidence="9" type="ORF">SAMN05216381_3311</name>
</gene>
<protein>
    <submittedName>
        <fullName evidence="9">Type IV pilus assembly protein PilY1</fullName>
    </submittedName>
</protein>
<evidence type="ECO:0000256" key="7">
    <source>
        <dbReference type="SAM" id="SignalP"/>
    </source>
</evidence>
<dbReference type="RefSeq" id="WP_092370077.1">
    <property type="nucleotide sequence ID" value="NZ_FNBM01000008.1"/>
</dbReference>
<keyword evidence="7" id="KW-0732">Signal</keyword>
<dbReference type="AlphaFoldDB" id="A0A1G7S791"/>
<evidence type="ECO:0000256" key="3">
    <source>
        <dbReference type="ARBA" id="ARBA00022558"/>
    </source>
</evidence>
<evidence type="ECO:0000313" key="9">
    <source>
        <dbReference type="EMBL" id="SDG18040.1"/>
    </source>
</evidence>
<dbReference type="GO" id="GO:0046872">
    <property type="term" value="F:metal ion binding"/>
    <property type="evidence" value="ECO:0007669"/>
    <property type="project" value="UniProtKB-KW"/>
</dbReference>
<keyword evidence="3" id="KW-1029">Fimbrium biogenesis</keyword>
<evidence type="ECO:0000256" key="4">
    <source>
        <dbReference type="ARBA" id="ARBA00022723"/>
    </source>
</evidence>
<keyword evidence="6" id="KW-0281">Fimbrium</keyword>
<evidence type="ECO:0000256" key="5">
    <source>
        <dbReference type="ARBA" id="ARBA00022837"/>
    </source>
</evidence>
<dbReference type="OrthoDB" id="7156875at2"/>
<feature type="signal peptide" evidence="7">
    <location>
        <begin position="1"/>
        <end position="31"/>
    </location>
</feature>
<comment type="subcellular location">
    <subcellularLocation>
        <location evidence="1">Fimbrium</location>
    </subcellularLocation>
</comment>